<comment type="caution">
    <text evidence="1">The sequence shown here is derived from an EMBL/GenBank/DDBJ whole genome shotgun (WGS) entry which is preliminary data.</text>
</comment>
<gene>
    <name evidence="1" type="ORF">Ddye_028061</name>
</gene>
<dbReference type="Proteomes" id="UP001280121">
    <property type="component" value="Unassembled WGS sequence"/>
</dbReference>
<protein>
    <submittedName>
        <fullName evidence="1">Uncharacterized protein</fullName>
    </submittedName>
</protein>
<dbReference type="AlphaFoldDB" id="A0AAD9TQY8"/>
<sequence length="97" mass="10724">MIPLKYLLNMGTYEVEIQGNKFKASVIDNAAVLDAKINEIWSSLIQHKQPPVVGVDGKISFDEYKARKLEFLVLYLAKEVGVVYAETASTSNGTSTD</sequence>
<dbReference type="EMBL" id="JANJYI010000008">
    <property type="protein sequence ID" value="KAK2640266.1"/>
    <property type="molecule type" value="Genomic_DNA"/>
</dbReference>
<keyword evidence="2" id="KW-1185">Reference proteome</keyword>
<evidence type="ECO:0000313" key="2">
    <source>
        <dbReference type="Proteomes" id="UP001280121"/>
    </source>
</evidence>
<proteinExistence type="predicted"/>
<organism evidence="1 2">
    <name type="scientific">Dipteronia dyeriana</name>
    <dbReference type="NCBI Taxonomy" id="168575"/>
    <lineage>
        <taxon>Eukaryota</taxon>
        <taxon>Viridiplantae</taxon>
        <taxon>Streptophyta</taxon>
        <taxon>Embryophyta</taxon>
        <taxon>Tracheophyta</taxon>
        <taxon>Spermatophyta</taxon>
        <taxon>Magnoliopsida</taxon>
        <taxon>eudicotyledons</taxon>
        <taxon>Gunneridae</taxon>
        <taxon>Pentapetalae</taxon>
        <taxon>rosids</taxon>
        <taxon>malvids</taxon>
        <taxon>Sapindales</taxon>
        <taxon>Sapindaceae</taxon>
        <taxon>Hippocastanoideae</taxon>
        <taxon>Acereae</taxon>
        <taxon>Dipteronia</taxon>
    </lineage>
</organism>
<evidence type="ECO:0000313" key="1">
    <source>
        <dbReference type="EMBL" id="KAK2640266.1"/>
    </source>
</evidence>
<accession>A0AAD9TQY8</accession>
<name>A0AAD9TQY8_9ROSI</name>
<reference evidence="1" key="1">
    <citation type="journal article" date="2023" name="Plant J.">
        <title>Genome sequences and population genomics provide insights into the demographic history, inbreeding, and mutation load of two 'living fossil' tree species of Dipteronia.</title>
        <authorList>
            <person name="Feng Y."/>
            <person name="Comes H.P."/>
            <person name="Chen J."/>
            <person name="Zhu S."/>
            <person name="Lu R."/>
            <person name="Zhang X."/>
            <person name="Li P."/>
            <person name="Qiu J."/>
            <person name="Olsen K.M."/>
            <person name="Qiu Y."/>
        </authorList>
    </citation>
    <scope>NUCLEOTIDE SEQUENCE</scope>
    <source>
        <strain evidence="1">KIB01</strain>
    </source>
</reference>